<keyword evidence="2" id="KW-1185">Reference proteome</keyword>
<gene>
    <name evidence="1" type="ORF">BLNAU_21870</name>
</gene>
<accession>A0ABQ9WUM9</accession>
<comment type="caution">
    <text evidence="1">The sequence shown here is derived from an EMBL/GenBank/DDBJ whole genome shotgun (WGS) entry which is preliminary data.</text>
</comment>
<protein>
    <submittedName>
        <fullName evidence="1">Uncharacterized protein</fullName>
    </submittedName>
</protein>
<evidence type="ECO:0000313" key="1">
    <source>
        <dbReference type="EMBL" id="KAK2943190.1"/>
    </source>
</evidence>
<organism evidence="1 2">
    <name type="scientific">Blattamonas nauphoetae</name>
    <dbReference type="NCBI Taxonomy" id="2049346"/>
    <lineage>
        <taxon>Eukaryota</taxon>
        <taxon>Metamonada</taxon>
        <taxon>Preaxostyla</taxon>
        <taxon>Oxymonadida</taxon>
        <taxon>Blattamonas</taxon>
    </lineage>
</organism>
<dbReference type="Proteomes" id="UP001281761">
    <property type="component" value="Unassembled WGS sequence"/>
</dbReference>
<evidence type="ECO:0000313" key="2">
    <source>
        <dbReference type="Proteomes" id="UP001281761"/>
    </source>
</evidence>
<proteinExistence type="predicted"/>
<dbReference type="EMBL" id="JARBJD010000357">
    <property type="protein sequence ID" value="KAK2943190.1"/>
    <property type="molecule type" value="Genomic_DNA"/>
</dbReference>
<reference evidence="1 2" key="1">
    <citation type="journal article" date="2022" name="bioRxiv">
        <title>Genomics of Preaxostyla Flagellates Illuminates Evolutionary Transitions and the Path Towards Mitochondrial Loss.</title>
        <authorList>
            <person name="Novak L.V.F."/>
            <person name="Treitli S.C."/>
            <person name="Pyrih J."/>
            <person name="Halakuc P."/>
            <person name="Pipaliya S.V."/>
            <person name="Vacek V."/>
            <person name="Brzon O."/>
            <person name="Soukal P."/>
            <person name="Eme L."/>
            <person name="Dacks J.B."/>
            <person name="Karnkowska A."/>
            <person name="Elias M."/>
            <person name="Hampl V."/>
        </authorList>
    </citation>
    <scope>NUCLEOTIDE SEQUENCE [LARGE SCALE GENOMIC DNA]</scope>
    <source>
        <strain evidence="1">NAU3</strain>
        <tissue evidence="1">Gut</tissue>
    </source>
</reference>
<sequence>MSIPLAQLWKTVSFPGIQFLFEQLSADRRAHPCRNITTTTMLMPCSHVLAEFVTNQQPIPLSIIHPAWRLYGREDKHIPFQQSGWDRRIGEGTRMVLLRDAKFPSDRSKGKQKGTARDTLRALTPWAEEVIKLSKRGKPTPKKKRAQQVTVVGVRNQNVSRPLTDLSEEQRGMILAKRVVCMLSCGDEDTIIKNCSFSLIALGASTAALGNRGLMEKH</sequence>
<name>A0ABQ9WUM9_9EUKA</name>